<accession>A0A8J8WMS9</accession>
<gene>
    <name evidence="2" type="ORF">GWK47_026772</name>
</gene>
<keyword evidence="3" id="KW-1185">Reference proteome</keyword>
<dbReference type="OrthoDB" id="6398391at2759"/>
<feature type="region of interest" description="Disordered" evidence="1">
    <location>
        <begin position="81"/>
        <end position="111"/>
    </location>
</feature>
<dbReference type="Proteomes" id="UP000770661">
    <property type="component" value="Unassembled WGS sequence"/>
</dbReference>
<feature type="region of interest" description="Disordered" evidence="1">
    <location>
        <begin position="177"/>
        <end position="199"/>
    </location>
</feature>
<dbReference type="EMBL" id="JACEEZ010025959">
    <property type="protein sequence ID" value="KAG0695833.1"/>
    <property type="molecule type" value="Genomic_DNA"/>
</dbReference>
<dbReference type="AlphaFoldDB" id="A0A8J8WMS9"/>
<comment type="caution">
    <text evidence="2">The sequence shown here is derived from an EMBL/GenBank/DDBJ whole genome shotgun (WGS) entry which is preliminary data.</text>
</comment>
<evidence type="ECO:0000313" key="3">
    <source>
        <dbReference type="Proteomes" id="UP000770661"/>
    </source>
</evidence>
<evidence type="ECO:0000313" key="2">
    <source>
        <dbReference type="EMBL" id="KAG0695833.1"/>
    </source>
</evidence>
<organism evidence="2 3">
    <name type="scientific">Chionoecetes opilio</name>
    <name type="common">Atlantic snow crab</name>
    <name type="synonym">Cancer opilio</name>
    <dbReference type="NCBI Taxonomy" id="41210"/>
    <lineage>
        <taxon>Eukaryota</taxon>
        <taxon>Metazoa</taxon>
        <taxon>Ecdysozoa</taxon>
        <taxon>Arthropoda</taxon>
        <taxon>Crustacea</taxon>
        <taxon>Multicrustacea</taxon>
        <taxon>Malacostraca</taxon>
        <taxon>Eumalacostraca</taxon>
        <taxon>Eucarida</taxon>
        <taxon>Decapoda</taxon>
        <taxon>Pleocyemata</taxon>
        <taxon>Brachyura</taxon>
        <taxon>Eubrachyura</taxon>
        <taxon>Majoidea</taxon>
        <taxon>Majidae</taxon>
        <taxon>Chionoecetes</taxon>
    </lineage>
</organism>
<name>A0A8J8WMS9_CHIOP</name>
<feature type="compositionally biased region" description="Basic residues" evidence="1">
    <location>
        <begin position="179"/>
        <end position="188"/>
    </location>
</feature>
<evidence type="ECO:0000256" key="1">
    <source>
        <dbReference type="SAM" id="MobiDB-lite"/>
    </source>
</evidence>
<feature type="compositionally biased region" description="Polar residues" evidence="1">
    <location>
        <begin position="88"/>
        <end position="111"/>
    </location>
</feature>
<proteinExistence type="predicted"/>
<protein>
    <submittedName>
        <fullName evidence="2">Uncharacterized protein</fullName>
    </submittedName>
</protein>
<sequence>MEDPQDFANKLKCKYAILEAKSKHPGEIPRRDKIIMKKLLRGLPSHSKEKLELFMDEQIPLKKFIERVETERAIAIGRDTNRMFAVNQPRQPSEITPTSQSSPPNTQEQSRNCRLVSQRTNEVYYLGSQGRRLFADQGAVNSAHKFVNSTHKLAEGATTTYHSQPCEDKLNGGLAVSRQPRHQKHYKWPGRGCKTSQAP</sequence>
<reference evidence="2" key="1">
    <citation type="submission" date="2020-07" db="EMBL/GenBank/DDBJ databases">
        <title>The High-quality genome of the commercially important snow crab, Chionoecetes opilio.</title>
        <authorList>
            <person name="Jeong J.-H."/>
            <person name="Ryu S."/>
        </authorList>
    </citation>
    <scope>NUCLEOTIDE SEQUENCE</scope>
    <source>
        <strain evidence="2">MADBK_172401_WGS</strain>
        <tissue evidence="2">Digestive gland</tissue>
    </source>
</reference>